<protein>
    <recommendedName>
        <fullName evidence="4">DUF4239 domain-containing protein</fullName>
    </recommendedName>
</protein>
<feature type="transmembrane region" description="Helical" evidence="1">
    <location>
        <begin position="12"/>
        <end position="32"/>
    </location>
</feature>
<organism evidence="2 3">
    <name type="scientific">Bradyrhizobium japonicum</name>
    <dbReference type="NCBI Taxonomy" id="375"/>
    <lineage>
        <taxon>Bacteria</taxon>
        <taxon>Pseudomonadati</taxon>
        <taxon>Pseudomonadota</taxon>
        <taxon>Alphaproteobacteria</taxon>
        <taxon>Hyphomicrobiales</taxon>
        <taxon>Nitrobacteraceae</taxon>
        <taxon>Bradyrhizobium</taxon>
    </lineage>
</organism>
<evidence type="ECO:0000313" key="3">
    <source>
        <dbReference type="Proteomes" id="UP000030377"/>
    </source>
</evidence>
<feature type="transmembrane region" description="Helical" evidence="1">
    <location>
        <begin position="188"/>
        <end position="209"/>
    </location>
</feature>
<evidence type="ECO:0000256" key="1">
    <source>
        <dbReference type="SAM" id="Phobius"/>
    </source>
</evidence>
<name>A0A0A3XM40_BRAJP</name>
<comment type="caution">
    <text evidence="2">The sequence shown here is derived from an EMBL/GenBank/DDBJ whole genome shotgun (WGS) entry which is preliminary data.</text>
</comment>
<dbReference type="STRING" id="375.BKD09_RS00370"/>
<keyword evidence="1" id="KW-1133">Transmembrane helix</keyword>
<keyword evidence="1" id="KW-0472">Membrane</keyword>
<dbReference type="Proteomes" id="UP000030377">
    <property type="component" value="Unassembled WGS sequence"/>
</dbReference>
<dbReference type="EMBL" id="JRPN01000035">
    <property type="protein sequence ID" value="KGT74339.1"/>
    <property type="molecule type" value="Genomic_DNA"/>
</dbReference>
<gene>
    <name evidence="2" type="ORF">MA20_40385</name>
</gene>
<keyword evidence="1" id="KW-0812">Transmembrane</keyword>
<proteinExistence type="predicted"/>
<dbReference type="InterPro" id="IPR025333">
    <property type="entry name" value="DUF4239"/>
</dbReference>
<evidence type="ECO:0008006" key="4">
    <source>
        <dbReference type="Google" id="ProtNLM"/>
    </source>
</evidence>
<dbReference type="Pfam" id="PF14023">
    <property type="entry name" value="Bestrophin-like"/>
    <property type="match status" value="1"/>
</dbReference>
<feature type="transmembrane region" description="Helical" evidence="1">
    <location>
        <begin position="52"/>
        <end position="72"/>
    </location>
</feature>
<dbReference type="RefSeq" id="WP_041960153.1">
    <property type="nucleotide sequence ID" value="NZ_JRPN01000035.1"/>
</dbReference>
<reference evidence="2 3" key="1">
    <citation type="submission" date="2014-09" db="EMBL/GenBank/DDBJ databases">
        <title>Draft genome of Bradyrhizobium japonicum Is-34.</title>
        <authorList>
            <person name="Tsurumaru H."/>
            <person name="Yamakawa T."/>
            <person name="Hashimoto S."/>
            <person name="Okizaki K."/>
            <person name="Kanesaki Y."/>
            <person name="Yoshikawa H."/>
            <person name="Yajima S."/>
        </authorList>
    </citation>
    <scope>NUCLEOTIDE SEQUENCE [LARGE SCALE GENOMIC DNA]</scope>
    <source>
        <strain evidence="2 3">Is-34</strain>
    </source>
</reference>
<sequence length="262" mass="27849">MNDWLHNLPVPVMALVIFGFTYLLAAAIFAGIARAATEERAKSLKAISPGMLPVLGIIFGLFVAFTAAQVWGDSDRASAAVSREASALRSAVLLAGGLPAEQETKLRRLVRDYVGQAVAVEWPMMAHQEVSLKVTPPALAEALQFVVAMTPQGPGQANVQRELIAALEQALDARRQRIIVSLAAVNPVKWWCLYLQAACALLVIGLVHCDNRLGSAVAMGLFATGVATSVLLIAAHDRPFAGQISVQPEPLLQIMPADPGKS</sequence>
<evidence type="ECO:0000313" key="2">
    <source>
        <dbReference type="EMBL" id="KGT74339.1"/>
    </source>
</evidence>
<dbReference type="AlphaFoldDB" id="A0A0A3XM40"/>
<accession>A0A0A3XM40</accession>
<feature type="transmembrane region" description="Helical" evidence="1">
    <location>
        <begin position="216"/>
        <end position="235"/>
    </location>
</feature>